<dbReference type="PANTHER" id="PTHR38593:SF1">
    <property type="entry name" value="BLR2558 PROTEIN"/>
    <property type="match status" value="1"/>
</dbReference>
<keyword evidence="1" id="KW-0472">Membrane</keyword>
<dbReference type="Proteomes" id="UP001219605">
    <property type="component" value="Chromosome"/>
</dbReference>
<proteinExistence type="predicted"/>
<evidence type="ECO:0000313" key="4">
    <source>
        <dbReference type="Proteomes" id="UP001219605"/>
    </source>
</evidence>
<keyword evidence="1" id="KW-1133">Transmembrane helix</keyword>
<accession>A0ABY7ZQH5</accession>
<dbReference type="InterPro" id="IPR012347">
    <property type="entry name" value="Ferritin-like"/>
</dbReference>
<keyword evidence="1" id="KW-0812">Transmembrane</keyword>
<feature type="transmembrane region" description="Helical" evidence="1">
    <location>
        <begin position="227"/>
        <end position="247"/>
    </location>
</feature>
<dbReference type="InterPro" id="IPR025419">
    <property type="entry name" value="DUF4142"/>
</dbReference>
<dbReference type="RefSeq" id="WP_275031978.1">
    <property type="nucleotide sequence ID" value="NZ_CP118615.1"/>
</dbReference>
<feature type="domain" description="DUF4142" evidence="2">
    <location>
        <begin position="54"/>
        <end position="186"/>
    </location>
</feature>
<reference evidence="3 4" key="1">
    <citation type="submission" date="2023-02" db="EMBL/GenBank/DDBJ databases">
        <authorList>
            <person name="Mo P."/>
        </authorList>
    </citation>
    <scope>NUCLEOTIDE SEQUENCE [LARGE SCALE GENOMIC DNA]</scope>
    <source>
        <strain evidence="3 4">HUAS 3</strain>
    </source>
</reference>
<sequence length="253" mass="26900">MAPLESVRRAPAGRRPARSGLAFLLLTLLTTVVAGWSGVAVAAPAGPKQLNAADMTLLNGVRLAGLWEMPAGQMAAEKGNLPKVREIGAGIADEHRELDQLVVDAANRLGATIPDEPTAEQKSWLAEMQNASGARFDQIFVTRLRVAHGKILPVISAVRASTRDATVRKLADDANEFVLHHMSMLESTGLVRYAELPPAALPAPQEDSLLAVAAANPGRDLPVGTTVVWLVFAAALVTAGVTTHRLLRRPSRR</sequence>
<dbReference type="Gene3D" id="1.20.1260.10">
    <property type="match status" value="1"/>
</dbReference>
<gene>
    <name evidence="3" type="ORF">PVK37_02095</name>
</gene>
<name>A0ABY7ZQH5_9ACTN</name>
<dbReference type="EMBL" id="CP118615">
    <property type="protein sequence ID" value="WDZ85279.1"/>
    <property type="molecule type" value="Genomic_DNA"/>
</dbReference>
<evidence type="ECO:0000256" key="1">
    <source>
        <dbReference type="SAM" id="Phobius"/>
    </source>
</evidence>
<organism evidence="3 4">
    <name type="scientific">Micromonospora cathayae</name>
    <dbReference type="NCBI Taxonomy" id="3028804"/>
    <lineage>
        <taxon>Bacteria</taxon>
        <taxon>Bacillati</taxon>
        <taxon>Actinomycetota</taxon>
        <taxon>Actinomycetes</taxon>
        <taxon>Micromonosporales</taxon>
        <taxon>Micromonosporaceae</taxon>
        <taxon>Micromonospora</taxon>
    </lineage>
</organism>
<evidence type="ECO:0000259" key="2">
    <source>
        <dbReference type="Pfam" id="PF13628"/>
    </source>
</evidence>
<protein>
    <submittedName>
        <fullName evidence="3">DUF4142 domain-containing protein</fullName>
    </submittedName>
</protein>
<keyword evidence="4" id="KW-1185">Reference proteome</keyword>
<dbReference type="PANTHER" id="PTHR38593">
    <property type="entry name" value="BLR2558 PROTEIN"/>
    <property type="match status" value="1"/>
</dbReference>
<dbReference type="Pfam" id="PF13628">
    <property type="entry name" value="DUF4142"/>
    <property type="match status" value="1"/>
</dbReference>
<evidence type="ECO:0000313" key="3">
    <source>
        <dbReference type="EMBL" id="WDZ85279.1"/>
    </source>
</evidence>